<dbReference type="Gene3D" id="3.90.1720.10">
    <property type="entry name" value="endopeptidase domain like (from Nostoc punctiforme)"/>
    <property type="match status" value="1"/>
</dbReference>
<dbReference type="SUPFAM" id="SSF54001">
    <property type="entry name" value="Cysteine proteinases"/>
    <property type="match status" value="1"/>
</dbReference>
<evidence type="ECO:0000256" key="2">
    <source>
        <dbReference type="ARBA" id="ARBA00022670"/>
    </source>
</evidence>
<keyword evidence="2" id="KW-0645">Protease</keyword>
<dbReference type="InterPro" id="IPR038765">
    <property type="entry name" value="Papain-like_cys_pep_sf"/>
</dbReference>
<evidence type="ECO:0000256" key="1">
    <source>
        <dbReference type="ARBA" id="ARBA00007074"/>
    </source>
</evidence>
<dbReference type="OrthoDB" id="9808890at2"/>
<comment type="similarity">
    <text evidence="1">Belongs to the peptidase C40 family.</text>
</comment>
<keyword evidence="5" id="KW-0472">Membrane</keyword>
<dbReference type="eggNOG" id="ENOG5032QVT">
    <property type="taxonomic scope" value="Bacteria"/>
</dbReference>
<dbReference type="PROSITE" id="PS51935">
    <property type="entry name" value="NLPC_P60"/>
    <property type="match status" value="1"/>
</dbReference>
<accession>G8M1X0</accession>
<keyword evidence="5" id="KW-0812">Transmembrane</keyword>
<keyword evidence="4" id="KW-0788">Thiol protease</keyword>
<dbReference type="STRING" id="720554.Clocl_0312"/>
<dbReference type="KEGG" id="ccl:Clocl_0312"/>
<dbReference type="GO" id="GO:0008234">
    <property type="term" value="F:cysteine-type peptidase activity"/>
    <property type="evidence" value="ECO:0007669"/>
    <property type="project" value="UniProtKB-KW"/>
</dbReference>
<evidence type="ECO:0000313" key="8">
    <source>
        <dbReference type="Proteomes" id="UP000005435"/>
    </source>
</evidence>
<sequence length="237" mass="27333" precursor="true">MKKFPKRHHILVFTALVVFIFFLFINPINRKSTNLMLITSLILLWIYTLFLSRKSKTVKFVLILFPAILFFFLSLNGPTIDKETIRAEYVRALKKYEGTRYLWGGESSLGIDCSGLVRRGLIDTYIRLGIVNFSPQYIRKGLNLWFNDLSAEALGNGYKNQTILILANQTLNTLDYGEMKEGDIMVTANGIHTMAYIGNHEWIQADPKEGKVIILKAPNENFWYNTPSNILRWTDLE</sequence>
<protein>
    <submittedName>
        <fullName evidence="7">Cell wall-associated hydrolase, invasion-associated protein</fullName>
    </submittedName>
</protein>
<evidence type="ECO:0000256" key="4">
    <source>
        <dbReference type="ARBA" id="ARBA00022807"/>
    </source>
</evidence>
<evidence type="ECO:0000256" key="3">
    <source>
        <dbReference type="ARBA" id="ARBA00022801"/>
    </source>
</evidence>
<evidence type="ECO:0000313" key="7">
    <source>
        <dbReference type="EMBL" id="AEV67053.1"/>
    </source>
</evidence>
<evidence type="ECO:0000256" key="5">
    <source>
        <dbReference type="SAM" id="Phobius"/>
    </source>
</evidence>
<dbReference type="InterPro" id="IPR000064">
    <property type="entry name" value="NLP_P60_dom"/>
</dbReference>
<dbReference type="HOGENOM" id="CLU_1033805_0_0_9"/>
<keyword evidence="5" id="KW-1133">Transmembrane helix</keyword>
<evidence type="ECO:0000259" key="6">
    <source>
        <dbReference type="PROSITE" id="PS51935"/>
    </source>
</evidence>
<name>G8M1X0_ACECE</name>
<feature type="transmembrane region" description="Helical" evidence="5">
    <location>
        <begin position="34"/>
        <end position="51"/>
    </location>
</feature>
<keyword evidence="3 7" id="KW-0378">Hydrolase</keyword>
<gene>
    <name evidence="7" type="ordered locus">Clocl_0312</name>
</gene>
<dbReference type="AlphaFoldDB" id="G8M1X0"/>
<dbReference type="EMBL" id="CP003065">
    <property type="protein sequence ID" value="AEV67053.1"/>
    <property type="molecule type" value="Genomic_DNA"/>
</dbReference>
<keyword evidence="8" id="KW-1185">Reference proteome</keyword>
<feature type="domain" description="NlpC/P60" evidence="6">
    <location>
        <begin position="83"/>
        <end position="234"/>
    </location>
</feature>
<dbReference type="Pfam" id="PF00877">
    <property type="entry name" value="NLPC_P60"/>
    <property type="match status" value="1"/>
</dbReference>
<reference evidence="8" key="1">
    <citation type="submission" date="2011-12" db="EMBL/GenBank/DDBJ databases">
        <title>Complete sequence of Clostridium clariflavum DSM 19732.</title>
        <authorList>
            <consortium name="US DOE Joint Genome Institute"/>
            <person name="Lucas S."/>
            <person name="Han J."/>
            <person name="Lapidus A."/>
            <person name="Cheng J.-F."/>
            <person name="Goodwin L."/>
            <person name="Pitluck S."/>
            <person name="Peters L."/>
            <person name="Teshima H."/>
            <person name="Detter J.C."/>
            <person name="Han C."/>
            <person name="Tapia R."/>
            <person name="Land M."/>
            <person name="Hauser L."/>
            <person name="Kyrpides N."/>
            <person name="Ivanova N."/>
            <person name="Pagani I."/>
            <person name="Kitzmiller T."/>
            <person name="Lynd L."/>
            <person name="Izquierdo J."/>
            <person name="Woyke T."/>
        </authorList>
    </citation>
    <scope>NUCLEOTIDE SEQUENCE [LARGE SCALE GENOMIC DNA]</scope>
    <source>
        <strain evidence="8">DSM 19732 / NBRC 101661 / EBR45</strain>
    </source>
</reference>
<dbReference type="GO" id="GO:0006508">
    <property type="term" value="P:proteolysis"/>
    <property type="evidence" value="ECO:0007669"/>
    <property type="project" value="UniProtKB-KW"/>
</dbReference>
<feature type="transmembrane region" description="Helical" evidence="5">
    <location>
        <begin position="58"/>
        <end position="75"/>
    </location>
</feature>
<proteinExistence type="inferred from homology"/>
<organism evidence="7 8">
    <name type="scientific">Acetivibrio clariflavus (strain DSM 19732 / NBRC 101661 / EBR45)</name>
    <name type="common">Clostridium clariflavum</name>
    <dbReference type="NCBI Taxonomy" id="720554"/>
    <lineage>
        <taxon>Bacteria</taxon>
        <taxon>Bacillati</taxon>
        <taxon>Bacillota</taxon>
        <taxon>Clostridia</taxon>
        <taxon>Eubacteriales</taxon>
        <taxon>Oscillospiraceae</taxon>
        <taxon>Acetivibrio</taxon>
    </lineage>
</organism>
<dbReference type="RefSeq" id="WP_014253685.1">
    <property type="nucleotide sequence ID" value="NC_016627.1"/>
</dbReference>
<feature type="transmembrane region" description="Helical" evidence="5">
    <location>
        <begin position="9"/>
        <end position="28"/>
    </location>
</feature>
<dbReference type="Proteomes" id="UP000005435">
    <property type="component" value="Chromosome"/>
</dbReference>
<reference evidence="7 8" key="2">
    <citation type="journal article" date="2012" name="Stand. Genomic Sci.">
        <title>Complete Genome Sequence of Clostridium clariflavum DSM 19732.</title>
        <authorList>
            <person name="Izquierdo J.A."/>
            <person name="Goodwin L."/>
            <person name="Davenport K.W."/>
            <person name="Teshima H."/>
            <person name="Bruce D."/>
            <person name="Detter C."/>
            <person name="Tapia R."/>
            <person name="Han S."/>
            <person name="Land M."/>
            <person name="Hauser L."/>
            <person name="Jeffries C.D."/>
            <person name="Han J."/>
            <person name="Pitluck S."/>
            <person name="Nolan M."/>
            <person name="Chen A."/>
            <person name="Huntemann M."/>
            <person name="Mavromatis K."/>
            <person name="Mikhailova N."/>
            <person name="Liolios K."/>
            <person name="Woyke T."/>
            <person name="Lynd L.R."/>
        </authorList>
    </citation>
    <scope>NUCLEOTIDE SEQUENCE [LARGE SCALE GENOMIC DNA]</scope>
    <source>
        <strain evidence="8">DSM 19732 / NBRC 101661 / EBR45</strain>
    </source>
</reference>